<evidence type="ECO:0000313" key="3">
    <source>
        <dbReference type="Proteomes" id="UP000308365"/>
    </source>
</evidence>
<sequence length="204" mass="21229">MTDGVHLPRLTKSKASLPLPLSEVTRGCSEGSWPLPPTPALSGEGTAYSPRVSETPPGHLHASTDQSCLPRDAPATQLGAELSNKQHLCPPPAEPCTAPLPPCRRGGEPTAANLVQGAGASPHHGSCLSHRTERKSPPCHAPTASCPGFQGASLPFPAFEHLSGLPSASDGSTDKRASSGETGYVPPVHSSFLNLFSLLTHQWM</sequence>
<name>A0A4U1EMQ3_MONMO</name>
<evidence type="ECO:0000256" key="1">
    <source>
        <dbReference type="SAM" id="MobiDB-lite"/>
    </source>
</evidence>
<feature type="region of interest" description="Disordered" evidence="1">
    <location>
        <begin position="117"/>
        <end position="142"/>
    </location>
</feature>
<accession>A0A4U1EMQ3</accession>
<dbReference type="AlphaFoldDB" id="A0A4U1EMQ3"/>
<feature type="region of interest" description="Disordered" evidence="1">
    <location>
        <begin position="23"/>
        <end position="72"/>
    </location>
</feature>
<organism evidence="2 3">
    <name type="scientific">Monodon monoceros</name>
    <name type="common">Narwhal</name>
    <name type="synonym">Ceratodon monodon</name>
    <dbReference type="NCBI Taxonomy" id="40151"/>
    <lineage>
        <taxon>Eukaryota</taxon>
        <taxon>Metazoa</taxon>
        <taxon>Chordata</taxon>
        <taxon>Craniata</taxon>
        <taxon>Vertebrata</taxon>
        <taxon>Euteleostomi</taxon>
        <taxon>Mammalia</taxon>
        <taxon>Eutheria</taxon>
        <taxon>Laurasiatheria</taxon>
        <taxon>Artiodactyla</taxon>
        <taxon>Whippomorpha</taxon>
        <taxon>Cetacea</taxon>
        <taxon>Odontoceti</taxon>
        <taxon>Monodontidae</taxon>
        <taxon>Monodon</taxon>
    </lineage>
</organism>
<dbReference type="Proteomes" id="UP000308365">
    <property type="component" value="Unassembled WGS sequence"/>
</dbReference>
<proteinExistence type="predicted"/>
<protein>
    <submittedName>
        <fullName evidence="2">Uncharacterized protein</fullName>
    </submittedName>
</protein>
<feature type="non-terminal residue" evidence="2">
    <location>
        <position position="204"/>
    </location>
</feature>
<reference evidence="3" key="1">
    <citation type="journal article" date="2019" name="IScience">
        <title>Narwhal Genome Reveals Long-Term Low Genetic Diversity despite Current Large Abundance Size.</title>
        <authorList>
            <person name="Westbury M.V."/>
            <person name="Petersen B."/>
            <person name="Garde E."/>
            <person name="Heide-Jorgensen M.P."/>
            <person name="Lorenzen E.D."/>
        </authorList>
    </citation>
    <scope>NUCLEOTIDE SEQUENCE [LARGE SCALE GENOMIC DNA]</scope>
</reference>
<gene>
    <name evidence="2" type="ORF">EI555_009499</name>
</gene>
<comment type="caution">
    <text evidence="2">The sequence shown here is derived from an EMBL/GenBank/DDBJ whole genome shotgun (WGS) entry which is preliminary data.</text>
</comment>
<dbReference type="EMBL" id="RWIC01001095">
    <property type="protein sequence ID" value="TKC37761.1"/>
    <property type="molecule type" value="Genomic_DNA"/>
</dbReference>
<evidence type="ECO:0000313" key="2">
    <source>
        <dbReference type="EMBL" id="TKC37761.1"/>
    </source>
</evidence>
<feature type="region of interest" description="Disordered" evidence="1">
    <location>
        <begin position="164"/>
        <end position="184"/>
    </location>
</feature>